<evidence type="ECO:0000313" key="3">
    <source>
        <dbReference type="Proteomes" id="UP000003438"/>
    </source>
</evidence>
<organism evidence="2 3">
    <name type="scientific">Subdoligranulum variabile DSM 15176</name>
    <dbReference type="NCBI Taxonomy" id="411471"/>
    <lineage>
        <taxon>Bacteria</taxon>
        <taxon>Bacillati</taxon>
        <taxon>Bacillota</taxon>
        <taxon>Clostridia</taxon>
        <taxon>Eubacteriales</taxon>
        <taxon>Oscillospiraceae</taxon>
        <taxon>Subdoligranulum</taxon>
    </lineage>
</organism>
<dbReference type="InterPro" id="IPR007848">
    <property type="entry name" value="Small_mtfrase_dom"/>
</dbReference>
<dbReference type="EMBL" id="ACBY02000071">
    <property type="protein sequence ID" value="EFB74434.1"/>
    <property type="molecule type" value="Genomic_DNA"/>
</dbReference>
<dbReference type="eggNOG" id="COG4123">
    <property type="taxonomic scope" value="Bacteria"/>
</dbReference>
<dbReference type="RefSeq" id="WP_007048677.1">
    <property type="nucleotide sequence ID" value="NZ_GG704771.1"/>
</dbReference>
<name>D1PSE9_9FIRM</name>
<accession>D1PSE9</accession>
<dbReference type="SUPFAM" id="SSF53335">
    <property type="entry name" value="S-adenosyl-L-methionine-dependent methyltransferases"/>
    <property type="match status" value="1"/>
</dbReference>
<dbReference type="CDD" id="cd02440">
    <property type="entry name" value="AdoMet_MTases"/>
    <property type="match status" value="1"/>
</dbReference>
<dbReference type="Gene3D" id="3.40.50.150">
    <property type="entry name" value="Vaccinia Virus protein VP39"/>
    <property type="match status" value="1"/>
</dbReference>
<dbReference type="OrthoDB" id="9777257at2"/>
<dbReference type="PANTHER" id="PTHR47739:SF1">
    <property type="entry name" value="TRNA1(VAL) (ADENINE(37)-N6)-METHYLTRANSFERASE"/>
    <property type="match status" value="1"/>
</dbReference>
<dbReference type="HOGENOM" id="CLU_1839507_0_0_9"/>
<dbReference type="InterPro" id="IPR029063">
    <property type="entry name" value="SAM-dependent_MTases_sf"/>
</dbReference>
<comment type="caution">
    <text evidence="2">The sequence shown here is derived from an EMBL/GenBank/DDBJ whole genome shotgun (WGS) entry which is preliminary data.</text>
</comment>
<dbReference type="STRING" id="411471.SUBVAR_07332"/>
<dbReference type="Proteomes" id="UP000003438">
    <property type="component" value="Unassembled WGS sequence"/>
</dbReference>
<protein>
    <recommendedName>
        <fullName evidence="1">Methyltransferase small domain-containing protein</fullName>
    </recommendedName>
</protein>
<dbReference type="InterPro" id="IPR050210">
    <property type="entry name" value="tRNA_Adenine-N(6)_MTase"/>
</dbReference>
<keyword evidence="3" id="KW-1185">Reference proteome</keyword>
<gene>
    <name evidence="2" type="ORF">SUBVAR_07332</name>
</gene>
<evidence type="ECO:0000313" key="2">
    <source>
        <dbReference type="EMBL" id="EFB74434.1"/>
    </source>
</evidence>
<dbReference type="AlphaFoldDB" id="D1PSE9"/>
<sequence>MLNNPEILDHGTKVFTAPGATFGSDALLLARFALPKPRQRAVDLCSGCGIVALVWHDEGHRGPCTAVELDPDASALCAAAVGENGADHIRPLCADLRDFCRAGPEQGWYDFAACNPPYFAAGPRSPDPVRAAARHTDSCTL</sequence>
<evidence type="ECO:0000259" key="1">
    <source>
        <dbReference type="Pfam" id="PF05175"/>
    </source>
</evidence>
<feature type="non-terminal residue" evidence="2">
    <location>
        <position position="141"/>
    </location>
</feature>
<proteinExistence type="predicted"/>
<dbReference type="GO" id="GO:0008168">
    <property type="term" value="F:methyltransferase activity"/>
    <property type="evidence" value="ECO:0007669"/>
    <property type="project" value="InterPro"/>
</dbReference>
<reference evidence="2" key="1">
    <citation type="submission" date="2009-12" db="EMBL/GenBank/DDBJ databases">
        <authorList>
            <person name="Weinstock G."/>
            <person name="Sodergren E."/>
            <person name="Clifton S."/>
            <person name="Fulton L."/>
            <person name="Fulton B."/>
            <person name="Courtney L."/>
            <person name="Fronick C."/>
            <person name="Harrison M."/>
            <person name="Strong C."/>
            <person name="Farmer C."/>
            <person name="Delahaunty K."/>
            <person name="Markovic C."/>
            <person name="Hall O."/>
            <person name="Minx P."/>
            <person name="Tomlinson C."/>
            <person name="Mitreva M."/>
            <person name="Nelson J."/>
            <person name="Hou S."/>
            <person name="Wollam A."/>
            <person name="Pepin K.H."/>
            <person name="Johnson M."/>
            <person name="Bhonagiri V."/>
            <person name="Nash W.E."/>
            <person name="Warren W."/>
            <person name="Chinwalla A."/>
            <person name="Mardis E.R."/>
            <person name="Wilson R.K."/>
        </authorList>
    </citation>
    <scope>NUCLEOTIDE SEQUENCE [LARGE SCALE GENOMIC DNA]</scope>
    <source>
        <strain evidence="2">DSM 15176</strain>
    </source>
</reference>
<dbReference type="Pfam" id="PF05175">
    <property type="entry name" value="MTS"/>
    <property type="match status" value="1"/>
</dbReference>
<dbReference type="PANTHER" id="PTHR47739">
    <property type="entry name" value="TRNA1(VAL) (ADENINE(37)-N6)-METHYLTRANSFERASE"/>
    <property type="match status" value="1"/>
</dbReference>
<feature type="domain" description="Methyltransferase small" evidence="1">
    <location>
        <begin position="13"/>
        <end position="120"/>
    </location>
</feature>